<gene>
    <name evidence="4" type="ORF">BEP19_04690</name>
</gene>
<name>A0A419SM20_9BACL</name>
<dbReference type="Proteomes" id="UP000284219">
    <property type="component" value="Unassembled WGS sequence"/>
</dbReference>
<keyword evidence="1" id="KW-0677">Repeat</keyword>
<protein>
    <submittedName>
        <fullName evidence="4">Uncharacterized protein</fullName>
    </submittedName>
</protein>
<keyword evidence="2" id="KW-0802">TPR repeat</keyword>
<dbReference type="SMART" id="SM00028">
    <property type="entry name" value="TPR"/>
    <property type="match status" value="3"/>
</dbReference>
<sequence length="223" mass="25990">MSKFILFSLLWWITGSPFLSILLLLVIFYFLDRRYVRLFPSIARPIQMASRAAKLRQELSLNPHHTGNKQELARIFIERKRYDQALPFVEEVSKKIPDSSEALYEWGLCLLKTGDMERGEQLILEALTREPSLRYGEPYLELGEIFSVRDAQKGLDYLEKIPAINSSSAETHYRLGKLYNQLGRRADAQTAFKDACMIYSSLPRYLRRKQRRWALLARLKGGK</sequence>
<evidence type="ECO:0000313" key="4">
    <source>
        <dbReference type="EMBL" id="RKD25120.1"/>
    </source>
</evidence>
<dbReference type="OrthoDB" id="2658060at2"/>
<dbReference type="PANTHER" id="PTHR45586:SF1">
    <property type="entry name" value="LIPOPOLYSACCHARIDE ASSEMBLY PROTEIN B"/>
    <property type="match status" value="1"/>
</dbReference>
<organism evidence="4 5">
    <name type="scientific">Ammoniphilus oxalaticus</name>
    <dbReference type="NCBI Taxonomy" id="66863"/>
    <lineage>
        <taxon>Bacteria</taxon>
        <taxon>Bacillati</taxon>
        <taxon>Bacillota</taxon>
        <taxon>Bacilli</taxon>
        <taxon>Bacillales</taxon>
        <taxon>Paenibacillaceae</taxon>
        <taxon>Aneurinibacillus group</taxon>
        <taxon>Ammoniphilus</taxon>
    </lineage>
</organism>
<keyword evidence="3" id="KW-0812">Transmembrane</keyword>
<dbReference type="InterPro" id="IPR019734">
    <property type="entry name" value="TPR_rpt"/>
</dbReference>
<dbReference type="RefSeq" id="WP_120188943.1">
    <property type="nucleotide sequence ID" value="NZ_MCHY01000007.1"/>
</dbReference>
<dbReference type="EMBL" id="MCHY01000007">
    <property type="protein sequence ID" value="RKD25120.1"/>
    <property type="molecule type" value="Genomic_DNA"/>
</dbReference>
<dbReference type="InterPro" id="IPR051012">
    <property type="entry name" value="CellSynth/LPSAsmb/PSIAsmb"/>
</dbReference>
<dbReference type="Pfam" id="PF14559">
    <property type="entry name" value="TPR_19"/>
    <property type="match status" value="1"/>
</dbReference>
<keyword evidence="5" id="KW-1185">Reference proteome</keyword>
<evidence type="ECO:0000256" key="3">
    <source>
        <dbReference type="SAM" id="Phobius"/>
    </source>
</evidence>
<evidence type="ECO:0000313" key="5">
    <source>
        <dbReference type="Proteomes" id="UP000284219"/>
    </source>
</evidence>
<dbReference type="Pfam" id="PF13181">
    <property type="entry name" value="TPR_8"/>
    <property type="match status" value="1"/>
</dbReference>
<proteinExistence type="predicted"/>
<dbReference type="Gene3D" id="1.25.40.10">
    <property type="entry name" value="Tetratricopeptide repeat domain"/>
    <property type="match status" value="1"/>
</dbReference>
<accession>A0A419SM20</accession>
<keyword evidence="3" id="KW-0472">Membrane</keyword>
<dbReference type="SUPFAM" id="SSF48452">
    <property type="entry name" value="TPR-like"/>
    <property type="match status" value="1"/>
</dbReference>
<feature type="transmembrane region" description="Helical" evidence="3">
    <location>
        <begin position="6"/>
        <end position="31"/>
    </location>
</feature>
<reference evidence="4 5" key="1">
    <citation type="submission" date="2016-08" db="EMBL/GenBank/DDBJ databases">
        <title>Novel Firmicute Genomes.</title>
        <authorList>
            <person name="Poppleton D.I."/>
            <person name="Gribaldo S."/>
        </authorList>
    </citation>
    <scope>NUCLEOTIDE SEQUENCE [LARGE SCALE GENOMIC DNA]</scope>
    <source>
        <strain evidence="4 5">RAOx-1</strain>
    </source>
</reference>
<dbReference type="InterPro" id="IPR011990">
    <property type="entry name" value="TPR-like_helical_dom_sf"/>
</dbReference>
<evidence type="ECO:0000256" key="2">
    <source>
        <dbReference type="ARBA" id="ARBA00022803"/>
    </source>
</evidence>
<evidence type="ECO:0000256" key="1">
    <source>
        <dbReference type="ARBA" id="ARBA00022737"/>
    </source>
</evidence>
<dbReference type="AlphaFoldDB" id="A0A419SM20"/>
<comment type="caution">
    <text evidence="4">The sequence shown here is derived from an EMBL/GenBank/DDBJ whole genome shotgun (WGS) entry which is preliminary data.</text>
</comment>
<keyword evidence="3" id="KW-1133">Transmembrane helix</keyword>
<dbReference type="PANTHER" id="PTHR45586">
    <property type="entry name" value="TPR REPEAT-CONTAINING PROTEIN PA4667"/>
    <property type="match status" value="1"/>
</dbReference>